<keyword evidence="13" id="KW-0234">DNA repair</keyword>
<evidence type="ECO:0000256" key="8">
    <source>
        <dbReference type="ARBA" id="ARBA00022806"/>
    </source>
</evidence>
<dbReference type="RefSeq" id="WP_273174261.1">
    <property type="nucleotide sequence ID" value="NZ_JAAXZR010000025.1"/>
</dbReference>
<dbReference type="InterPro" id="IPR018982">
    <property type="entry name" value="RQC_domain"/>
</dbReference>
<evidence type="ECO:0000313" key="24">
    <source>
        <dbReference type="Proteomes" id="UP000767327"/>
    </source>
</evidence>
<comment type="cofactor">
    <cofactor evidence="2">
        <name>Zn(2+)</name>
        <dbReference type="ChEBI" id="CHEBI:29105"/>
    </cofactor>
</comment>
<evidence type="ECO:0000259" key="22">
    <source>
        <dbReference type="PROSITE" id="PS51194"/>
    </source>
</evidence>
<keyword evidence="10" id="KW-0067">ATP-binding</keyword>
<feature type="domain" description="Helicase ATP-binding" evidence="21">
    <location>
        <begin position="28"/>
        <end position="197"/>
    </location>
</feature>
<evidence type="ECO:0000256" key="2">
    <source>
        <dbReference type="ARBA" id="ARBA00001947"/>
    </source>
</evidence>
<dbReference type="GO" id="GO:0030894">
    <property type="term" value="C:replisome"/>
    <property type="evidence" value="ECO:0007669"/>
    <property type="project" value="TreeGrafter"/>
</dbReference>
<evidence type="ECO:0000256" key="3">
    <source>
        <dbReference type="ARBA" id="ARBA00005446"/>
    </source>
</evidence>
<dbReference type="Pfam" id="PF09382">
    <property type="entry name" value="RQC"/>
    <property type="match status" value="1"/>
</dbReference>
<dbReference type="InterPro" id="IPR011545">
    <property type="entry name" value="DEAD/DEAH_box_helicase_dom"/>
</dbReference>
<dbReference type="SMART" id="SM00956">
    <property type="entry name" value="RQC"/>
    <property type="match status" value="1"/>
</dbReference>
<dbReference type="Pfam" id="PF00270">
    <property type="entry name" value="DEAD"/>
    <property type="match status" value="1"/>
</dbReference>
<dbReference type="FunFam" id="3.40.50.300:FF:000296">
    <property type="entry name" value="ATP-dependent DNA helicase RecQ"/>
    <property type="match status" value="1"/>
</dbReference>
<comment type="similarity">
    <text evidence="3">Belongs to the helicase family. RecQ subfamily.</text>
</comment>
<evidence type="ECO:0000256" key="16">
    <source>
        <dbReference type="ARBA" id="ARBA00034808"/>
    </source>
</evidence>
<gene>
    <name evidence="23" type="ORF">GXW98_07925</name>
</gene>
<evidence type="ECO:0000256" key="10">
    <source>
        <dbReference type="ARBA" id="ARBA00022840"/>
    </source>
</evidence>
<dbReference type="InterPro" id="IPR004589">
    <property type="entry name" value="DNA_helicase_ATP-dep_RecQ"/>
</dbReference>
<dbReference type="EC" id="5.6.2.4" evidence="16"/>
<comment type="caution">
    <text evidence="23">The sequence shown here is derived from an EMBL/GenBank/DDBJ whole genome shotgun (WGS) entry which is preliminary data.</text>
</comment>
<keyword evidence="6" id="KW-0227">DNA damage</keyword>
<dbReference type="FunFam" id="1.10.150.80:FF:000002">
    <property type="entry name" value="ATP-dependent DNA helicase RecQ"/>
    <property type="match status" value="1"/>
</dbReference>
<dbReference type="InterPro" id="IPR010997">
    <property type="entry name" value="HRDC-like_sf"/>
</dbReference>
<dbReference type="Proteomes" id="UP000767327">
    <property type="component" value="Unassembled WGS sequence"/>
</dbReference>
<dbReference type="InterPro" id="IPR044876">
    <property type="entry name" value="HRDC_dom_sf"/>
</dbReference>
<evidence type="ECO:0000256" key="19">
    <source>
        <dbReference type="SAM" id="MobiDB-lite"/>
    </source>
</evidence>
<dbReference type="SUPFAM" id="SSF47819">
    <property type="entry name" value="HRDC-like"/>
    <property type="match status" value="1"/>
</dbReference>
<dbReference type="PANTHER" id="PTHR13710">
    <property type="entry name" value="DNA HELICASE RECQ FAMILY MEMBER"/>
    <property type="match status" value="1"/>
</dbReference>
<organism evidence="23 24">
    <name type="scientific">Bifidobacterium crudilactis</name>
    <dbReference type="NCBI Taxonomy" id="327277"/>
    <lineage>
        <taxon>Bacteria</taxon>
        <taxon>Bacillati</taxon>
        <taxon>Actinomycetota</taxon>
        <taxon>Actinomycetes</taxon>
        <taxon>Bifidobacteriales</taxon>
        <taxon>Bifidobacteriaceae</taxon>
        <taxon>Bifidobacterium</taxon>
    </lineage>
</organism>
<evidence type="ECO:0000259" key="21">
    <source>
        <dbReference type="PROSITE" id="PS51192"/>
    </source>
</evidence>
<evidence type="ECO:0000256" key="13">
    <source>
        <dbReference type="ARBA" id="ARBA00023204"/>
    </source>
</evidence>
<dbReference type="PROSITE" id="PS51192">
    <property type="entry name" value="HELICASE_ATP_BIND_1"/>
    <property type="match status" value="1"/>
</dbReference>
<comment type="catalytic activity">
    <reaction evidence="15">
        <text>Couples ATP hydrolysis with the unwinding of duplex DNA by translocating in the 3'-5' direction.</text>
        <dbReference type="EC" id="5.6.2.4"/>
    </reaction>
</comment>
<dbReference type="Pfam" id="PF16124">
    <property type="entry name" value="RecQ_Zn_bind"/>
    <property type="match status" value="1"/>
</dbReference>
<keyword evidence="7 23" id="KW-0378">Hydrolase</keyword>
<keyword evidence="11" id="KW-0238">DNA-binding</keyword>
<evidence type="ECO:0000256" key="12">
    <source>
        <dbReference type="ARBA" id="ARBA00023172"/>
    </source>
</evidence>
<dbReference type="GO" id="GO:0009378">
    <property type="term" value="F:four-way junction helicase activity"/>
    <property type="evidence" value="ECO:0007669"/>
    <property type="project" value="TreeGrafter"/>
</dbReference>
<evidence type="ECO:0000313" key="23">
    <source>
        <dbReference type="EMBL" id="NLT80193.1"/>
    </source>
</evidence>
<feature type="region of interest" description="Disordered" evidence="19">
    <location>
        <begin position="575"/>
        <end position="609"/>
    </location>
</feature>
<evidence type="ECO:0000256" key="6">
    <source>
        <dbReference type="ARBA" id="ARBA00022763"/>
    </source>
</evidence>
<dbReference type="SUPFAM" id="SSF46785">
    <property type="entry name" value="Winged helix' DNA-binding domain"/>
    <property type="match status" value="1"/>
</dbReference>
<feature type="domain" description="Helicase C-terminal" evidence="22">
    <location>
        <begin position="211"/>
        <end position="374"/>
    </location>
</feature>
<dbReference type="SMART" id="SM00341">
    <property type="entry name" value="HRDC"/>
    <property type="match status" value="1"/>
</dbReference>
<evidence type="ECO:0000256" key="18">
    <source>
        <dbReference type="ARBA" id="ARBA00044550"/>
    </source>
</evidence>
<dbReference type="Gene3D" id="3.40.50.300">
    <property type="entry name" value="P-loop containing nucleotide triphosphate hydrolases"/>
    <property type="match status" value="2"/>
</dbReference>
<evidence type="ECO:0000256" key="11">
    <source>
        <dbReference type="ARBA" id="ARBA00023125"/>
    </source>
</evidence>
<keyword evidence="8 23" id="KW-0347">Helicase</keyword>
<dbReference type="InterPro" id="IPR002121">
    <property type="entry name" value="HRDC_dom"/>
</dbReference>
<dbReference type="PROSITE" id="PS51194">
    <property type="entry name" value="HELICASE_CTER"/>
    <property type="match status" value="1"/>
</dbReference>
<dbReference type="PROSITE" id="PS50967">
    <property type="entry name" value="HRDC"/>
    <property type="match status" value="1"/>
</dbReference>
<dbReference type="GO" id="GO:0043138">
    <property type="term" value="F:3'-5' DNA helicase activity"/>
    <property type="evidence" value="ECO:0007669"/>
    <property type="project" value="UniProtKB-EC"/>
</dbReference>
<dbReference type="CDD" id="cd17920">
    <property type="entry name" value="DEXHc_RecQ"/>
    <property type="match status" value="1"/>
</dbReference>
<dbReference type="AlphaFoldDB" id="A0A971D021"/>
<dbReference type="PANTHER" id="PTHR13710:SF105">
    <property type="entry name" value="ATP-DEPENDENT DNA HELICASE Q1"/>
    <property type="match status" value="1"/>
</dbReference>
<name>A0A971D021_9BIFI</name>
<dbReference type="SMART" id="SM00487">
    <property type="entry name" value="DEXDc"/>
    <property type="match status" value="1"/>
</dbReference>
<dbReference type="Gene3D" id="1.10.10.10">
    <property type="entry name" value="Winged helix-like DNA-binding domain superfamily/Winged helix DNA-binding domain"/>
    <property type="match status" value="1"/>
</dbReference>
<feature type="region of interest" description="Disordered" evidence="19">
    <location>
        <begin position="416"/>
        <end position="437"/>
    </location>
</feature>
<dbReference type="GO" id="GO:0043590">
    <property type="term" value="C:bacterial nucleoid"/>
    <property type="evidence" value="ECO:0007669"/>
    <property type="project" value="TreeGrafter"/>
</dbReference>
<sequence>MTPVDQALDALHTYFGYDSFRLGQDRVVDAILTGHDSLAVMPTGAGKSICYQVPATVLPGVTIVISPLVSLMRDQVDALDDAGIAAAFVNSTQSTEEQRAVISQAAQGSLRLLYVAPERLSAPSFRGLCEHLQISMIAVDEAHCVSQWGQDFRPSYLDIGGFIEGFVRRPIVAAFTATATEQVRADIVRMLNLHDPVMTVTGFDRPNLFLDVIRLSTKQKSEWISRYVHEHADDSGIVYCATRKETDAVAQELRREGVTAAAFHAGLQPEERARAQRAFVNDEVQVVAATNAFGMGIDKSNVRFVIHHNMPESIEAYYQEAGRAGRDGEPARCTLLWNESDIVTRRRLLDMGNANDRLSAEESEFVRSHRRRLLGAMIGYCRTADCLHEYILRYFGEQGGDTAINDSAVSVGGVDDTEKNTGNIGNASDGITASGNPSQVETAVNDAPTGCGNCSNCLGTVKSVDVTDIARMVSRCVHDVGQNFGAGMLVRVLRGSQSQDVLKRGLDRCPSYGKLRDTSEAVIRDVINQMSVDDYLLITEGRLPLVKFGNLAVRTVAPDFRYAITSVIRKGDAPGSSVLGASDDGHGQRRTRSGAGASTNGGGQNVTLDPADEEMFQDLRELRTQIAREIGKPPYIVFSDKTLRDMAQRRPLDEESMLEVNGVGEHKLELYGQRFIEVIASAED</sequence>
<dbReference type="Pfam" id="PF00570">
    <property type="entry name" value="HRDC"/>
    <property type="match status" value="1"/>
</dbReference>
<evidence type="ECO:0000256" key="17">
    <source>
        <dbReference type="ARBA" id="ARBA00044535"/>
    </source>
</evidence>
<dbReference type="NCBIfam" id="TIGR00614">
    <property type="entry name" value="recQ_fam"/>
    <property type="match status" value="1"/>
</dbReference>
<evidence type="ECO:0000256" key="14">
    <source>
        <dbReference type="ARBA" id="ARBA00023235"/>
    </source>
</evidence>
<dbReference type="GO" id="GO:0005524">
    <property type="term" value="F:ATP binding"/>
    <property type="evidence" value="ECO:0007669"/>
    <property type="project" value="UniProtKB-KW"/>
</dbReference>
<evidence type="ECO:0000256" key="4">
    <source>
        <dbReference type="ARBA" id="ARBA00022723"/>
    </source>
</evidence>
<evidence type="ECO:0000256" key="9">
    <source>
        <dbReference type="ARBA" id="ARBA00022833"/>
    </source>
</evidence>
<dbReference type="SMART" id="SM00490">
    <property type="entry name" value="HELICc"/>
    <property type="match status" value="1"/>
</dbReference>
<keyword evidence="5" id="KW-0547">Nucleotide-binding</keyword>
<dbReference type="Pfam" id="PF00271">
    <property type="entry name" value="Helicase_C"/>
    <property type="match status" value="1"/>
</dbReference>
<keyword evidence="12" id="KW-0233">DNA recombination</keyword>
<evidence type="ECO:0000256" key="15">
    <source>
        <dbReference type="ARBA" id="ARBA00034617"/>
    </source>
</evidence>
<dbReference type="CDD" id="cd18794">
    <property type="entry name" value="SF2_C_RecQ"/>
    <property type="match status" value="1"/>
</dbReference>
<dbReference type="GO" id="GO:0006260">
    <property type="term" value="P:DNA replication"/>
    <property type="evidence" value="ECO:0007669"/>
    <property type="project" value="InterPro"/>
</dbReference>
<evidence type="ECO:0000259" key="20">
    <source>
        <dbReference type="PROSITE" id="PS50967"/>
    </source>
</evidence>
<evidence type="ECO:0000256" key="7">
    <source>
        <dbReference type="ARBA" id="ARBA00022801"/>
    </source>
</evidence>
<dbReference type="Gene3D" id="1.10.150.80">
    <property type="entry name" value="HRDC domain"/>
    <property type="match status" value="1"/>
</dbReference>
<dbReference type="SUPFAM" id="SSF52540">
    <property type="entry name" value="P-loop containing nucleoside triphosphate hydrolases"/>
    <property type="match status" value="1"/>
</dbReference>
<dbReference type="GO" id="GO:0003677">
    <property type="term" value="F:DNA binding"/>
    <property type="evidence" value="ECO:0007669"/>
    <property type="project" value="UniProtKB-KW"/>
</dbReference>
<keyword evidence="4" id="KW-0479">Metal-binding</keyword>
<dbReference type="InterPro" id="IPR014001">
    <property type="entry name" value="Helicase_ATP-bd"/>
</dbReference>
<feature type="domain" description="HRDC" evidence="20">
    <location>
        <begin position="609"/>
        <end position="684"/>
    </location>
</feature>
<accession>A0A971D021</accession>
<protein>
    <recommendedName>
        <fullName evidence="17">ATP-dependent DNA helicase RecQ</fullName>
        <ecNumber evidence="16">5.6.2.4</ecNumber>
    </recommendedName>
    <alternativeName>
        <fullName evidence="18">DNA 3'-5' helicase RecQ</fullName>
    </alternativeName>
</protein>
<keyword evidence="14" id="KW-0413">Isomerase</keyword>
<dbReference type="GO" id="GO:0006281">
    <property type="term" value="P:DNA repair"/>
    <property type="evidence" value="ECO:0007669"/>
    <property type="project" value="UniProtKB-KW"/>
</dbReference>
<dbReference type="GO" id="GO:0006310">
    <property type="term" value="P:DNA recombination"/>
    <property type="evidence" value="ECO:0007669"/>
    <property type="project" value="UniProtKB-KW"/>
</dbReference>
<dbReference type="EMBL" id="JAAXZR010000025">
    <property type="protein sequence ID" value="NLT80193.1"/>
    <property type="molecule type" value="Genomic_DNA"/>
</dbReference>
<dbReference type="InterPro" id="IPR036388">
    <property type="entry name" value="WH-like_DNA-bd_sf"/>
</dbReference>
<dbReference type="GO" id="GO:0005737">
    <property type="term" value="C:cytoplasm"/>
    <property type="evidence" value="ECO:0007669"/>
    <property type="project" value="TreeGrafter"/>
</dbReference>
<reference evidence="23" key="1">
    <citation type="journal article" date="2020" name="Biotechnol. Biofuels">
        <title>New insights from the biogas microbiome by comprehensive genome-resolved metagenomics of nearly 1600 species originating from multiple anaerobic digesters.</title>
        <authorList>
            <person name="Campanaro S."/>
            <person name="Treu L."/>
            <person name="Rodriguez-R L.M."/>
            <person name="Kovalovszki A."/>
            <person name="Ziels R.M."/>
            <person name="Maus I."/>
            <person name="Zhu X."/>
            <person name="Kougias P.G."/>
            <person name="Basile A."/>
            <person name="Luo G."/>
            <person name="Schluter A."/>
            <person name="Konstantinidis K.T."/>
            <person name="Angelidaki I."/>
        </authorList>
    </citation>
    <scope>NUCLEOTIDE SEQUENCE</scope>
    <source>
        <strain evidence="23">AS01afH2WH_6</strain>
    </source>
</reference>
<dbReference type="InterPro" id="IPR036390">
    <property type="entry name" value="WH_DNA-bd_sf"/>
</dbReference>
<proteinExistence type="inferred from homology"/>
<evidence type="ECO:0000256" key="1">
    <source>
        <dbReference type="ARBA" id="ARBA00001946"/>
    </source>
</evidence>
<reference evidence="23" key="2">
    <citation type="submission" date="2020-01" db="EMBL/GenBank/DDBJ databases">
        <authorList>
            <person name="Campanaro S."/>
        </authorList>
    </citation>
    <scope>NUCLEOTIDE SEQUENCE</scope>
    <source>
        <strain evidence="23">AS01afH2WH_6</strain>
    </source>
</reference>
<comment type="cofactor">
    <cofactor evidence="1">
        <name>Mg(2+)</name>
        <dbReference type="ChEBI" id="CHEBI:18420"/>
    </cofactor>
</comment>
<keyword evidence="9" id="KW-0862">Zinc</keyword>
<dbReference type="FunFam" id="3.40.50.300:FF:001456">
    <property type="entry name" value="ATP-dependent DNA helicase"/>
    <property type="match status" value="1"/>
</dbReference>
<dbReference type="InterPro" id="IPR027417">
    <property type="entry name" value="P-loop_NTPase"/>
</dbReference>
<dbReference type="GO" id="GO:0016787">
    <property type="term" value="F:hydrolase activity"/>
    <property type="evidence" value="ECO:0007669"/>
    <property type="project" value="UniProtKB-KW"/>
</dbReference>
<dbReference type="InterPro" id="IPR032284">
    <property type="entry name" value="RecQ_Zn-bd"/>
</dbReference>
<feature type="compositionally biased region" description="Polar residues" evidence="19">
    <location>
        <begin position="420"/>
        <end position="437"/>
    </location>
</feature>
<dbReference type="GO" id="GO:0046872">
    <property type="term" value="F:metal ion binding"/>
    <property type="evidence" value="ECO:0007669"/>
    <property type="project" value="UniProtKB-KW"/>
</dbReference>
<evidence type="ECO:0000256" key="5">
    <source>
        <dbReference type="ARBA" id="ARBA00022741"/>
    </source>
</evidence>
<dbReference type="InterPro" id="IPR001650">
    <property type="entry name" value="Helicase_C-like"/>
</dbReference>